<reference evidence="1" key="1">
    <citation type="journal article" date="2009" name="PLoS Genet.">
        <title>Sequencing, mapping, and analysis of 27,455 maize full-length cDNAs.</title>
        <authorList>
            <person name="Soderlund C."/>
            <person name="Descour A."/>
            <person name="Kudrna D."/>
            <person name="Bomhoff M."/>
            <person name="Boyd L."/>
            <person name="Currie J."/>
            <person name="Angelova A."/>
            <person name="Collura K."/>
            <person name="Wissotski M."/>
            <person name="Ashley E."/>
            <person name="Morrow D."/>
            <person name="Fernandes J."/>
            <person name="Walbot V."/>
            <person name="Yu Y."/>
        </authorList>
    </citation>
    <scope>NUCLEOTIDE SEQUENCE</scope>
    <source>
        <strain evidence="1">B73</strain>
    </source>
</reference>
<reference evidence="1" key="2">
    <citation type="submission" date="2012-06" db="EMBL/GenBank/DDBJ databases">
        <authorList>
            <person name="Yu Y."/>
            <person name="Currie J."/>
            <person name="Lomeli R."/>
            <person name="Angelova A."/>
            <person name="Collura K."/>
            <person name="Wissotski M."/>
            <person name="Campos D."/>
            <person name="Kudrna D."/>
            <person name="Golser W."/>
            <person name="Ashely E."/>
            <person name="Descour A."/>
            <person name="Fernandes J."/>
            <person name="Soderlund C."/>
            <person name="Walbot V."/>
        </authorList>
    </citation>
    <scope>NUCLEOTIDE SEQUENCE</scope>
    <source>
        <strain evidence="1">B73</strain>
    </source>
</reference>
<sequence>MEWMRPETASLSLSASRLNASTFLSLTPGATSTACRGLLPTMVMTRRLTTRAIDEQRDRTCSMENSC</sequence>
<proteinExistence type="evidence at transcript level"/>
<evidence type="ECO:0000313" key="1">
    <source>
        <dbReference type="EMBL" id="ACR35711.1"/>
    </source>
</evidence>
<protein>
    <submittedName>
        <fullName evidence="1">Uncharacterized protein</fullName>
    </submittedName>
</protein>
<dbReference type="AlphaFoldDB" id="C4J3G1"/>
<dbReference type="EMBL" id="BT085358">
    <property type="protein sequence ID" value="ACR35711.1"/>
    <property type="molecule type" value="mRNA"/>
</dbReference>
<accession>C4J3G1</accession>
<organism evidence="1">
    <name type="scientific">Zea mays</name>
    <name type="common">Maize</name>
    <dbReference type="NCBI Taxonomy" id="4577"/>
    <lineage>
        <taxon>Eukaryota</taxon>
        <taxon>Viridiplantae</taxon>
        <taxon>Streptophyta</taxon>
        <taxon>Embryophyta</taxon>
        <taxon>Tracheophyta</taxon>
        <taxon>Spermatophyta</taxon>
        <taxon>Magnoliopsida</taxon>
        <taxon>Liliopsida</taxon>
        <taxon>Poales</taxon>
        <taxon>Poaceae</taxon>
        <taxon>PACMAD clade</taxon>
        <taxon>Panicoideae</taxon>
        <taxon>Andropogonodae</taxon>
        <taxon>Andropogoneae</taxon>
        <taxon>Tripsacinae</taxon>
        <taxon>Zea</taxon>
    </lineage>
</organism>
<dbReference type="PROSITE" id="PS51257">
    <property type="entry name" value="PROKAR_LIPOPROTEIN"/>
    <property type="match status" value="1"/>
</dbReference>
<name>C4J3G1_MAIZE</name>